<organism evidence="1">
    <name type="scientific">Glycine soja</name>
    <name type="common">Wild soybean</name>
    <dbReference type="NCBI Taxonomy" id="3848"/>
    <lineage>
        <taxon>Eukaryota</taxon>
        <taxon>Viridiplantae</taxon>
        <taxon>Streptophyta</taxon>
        <taxon>Embryophyta</taxon>
        <taxon>Tracheophyta</taxon>
        <taxon>Spermatophyta</taxon>
        <taxon>Magnoliopsida</taxon>
        <taxon>eudicotyledons</taxon>
        <taxon>Gunneridae</taxon>
        <taxon>Pentapetalae</taxon>
        <taxon>rosids</taxon>
        <taxon>fabids</taxon>
        <taxon>Fabales</taxon>
        <taxon>Fabaceae</taxon>
        <taxon>Papilionoideae</taxon>
        <taxon>50 kb inversion clade</taxon>
        <taxon>NPAAA clade</taxon>
        <taxon>indigoferoid/millettioid clade</taxon>
        <taxon>Phaseoleae</taxon>
        <taxon>Glycine</taxon>
        <taxon>Glycine subgen. Soja</taxon>
    </lineage>
</organism>
<reference evidence="1" key="1">
    <citation type="submission" date="2014-07" db="EMBL/GenBank/DDBJ databases">
        <title>Identification of a novel salt tolerance gene in wild soybean by whole-genome sequencing.</title>
        <authorList>
            <person name="Lam H.-M."/>
            <person name="Qi X."/>
            <person name="Li M.-W."/>
            <person name="Liu X."/>
            <person name="Xie M."/>
            <person name="Ni M."/>
            <person name="Xu X."/>
        </authorList>
    </citation>
    <scope>NUCLEOTIDE SEQUENCE [LARGE SCALE GENOMIC DNA]</scope>
    <source>
        <tissue evidence="1">Root</tissue>
    </source>
</reference>
<protein>
    <submittedName>
        <fullName evidence="1">Uncharacterized protein</fullName>
    </submittedName>
</protein>
<evidence type="ECO:0000313" key="1">
    <source>
        <dbReference type="EMBL" id="KHN25526.1"/>
    </source>
</evidence>
<dbReference type="Proteomes" id="UP000053555">
    <property type="component" value="Unassembled WGS sequence"/>
</dbReference>
<name>A0A0B2QV75_GLYSO</name>
<dbReference type="AlphaFoldDB" id="A0A0B2QV75"/>
<gene>
    <name evidence="1" type="ORF">glysoja_043143</name>
</gene>
<proteinExistence type="predicted"/>
<accession>A0A0B2QV75</accession>
<sequence length="45" mass="5223">MKDKCGTIVSCTLWEDFAFLLKDYLDKHENESVILLLHLAKIKEA</sequence>
<dbReference type="EMBL" id="KN654305">
    <property type="protein sequence ID" value="KHN25526.1"/>
    <property type="molecule type" value="Genomic_DNA"/>
</dbReference>